<dbReference type="Pfam" id="PF18202">
    <property type="entry name" value="TQ"/>
    <property type="match status" value="1"/>
</dbReference>
<dbReference type="RefSeq" id="WP_269720941.1">
    <property type="nucleotide sequence ID" value="NZ_CP101408.1"/>
</dbReference>
<keyword evidence="2" id="KW-0812">Transmembrane</keyword>
<dbReference type="EMBL" id="JANDZV010000004">
    <property type="protein sequence ID" value="MCZ7407816.1"/>
    <property type="molecule type" value="Genomic_DNA"/>
</dbReference>
<evidence type="ECO:0000259" key="6">
    <source>
        <dbReference type="Pfam" id="PF22343"/>
    </source>
</evidence>
<dbReference type="Gene3D" id="2.60.40.10">
    <property type="entry name" value="Immunoglobulins"/>
    <property type="match status" value="3"/>
</dbReference>
<feature type="region of interest" description="Disordered" evidence="1">
    <location>
        <begin position="364"/>
        <end position="387"/>
    </location>
</feature>
<feature type="domain" description="CNA-B" evidence="3">
    <location>
        <begin position="738"/>
        <end position="837"/>
    </location>
</feature>
<evidence type="ECO:0000313" key="7">
    <source>
        <dbReference type="EMBL" id="MCZ7407816.1"/>
    </source>
</evidence>
<organism evidence="7 8">
    <name type="scientific">Parvimonas micra</name>
    <dbReference type="NCBI Taxonomy" id="33033"/>
    <lineage>
        <taxon>Bacteria</taxon>
        <taxon>Bacillati</taxon>
        <taxon>Bacillota</taxon>
        <taxon>Tissierellia</taxon>
        <taxon>Tissierellales</taxon>
        <taxon>Peptoniphilaceae</taxon>
        <taxon>Parvimonas</taxon>
    </lineage>
</organism>
<evidence type="ECO:0000313" key="8">
    <source>
        <dbReference type="Proteomes" id="UP001141458"/>
    </source>
</evidence>
<feature type="compositionally biased region" description="Basic and acidic residues" evidence="1">
    <location>
        <begin position="367"/>
        <end position="386"/>
    </location>
</feature>
<comment type="caution">
    <text evidence="7">The sequence shown here is derived from an EMBL/GenBank/DDBJ whole genome shotgun (WGS) entry which is preliminary data.</text>
</comment>
<dbReference type="CDD" id="cd00222">
    <property type="entry name" value="CollagenBindB"/>
    <property type="match status" value="1"/>
</dbReference>
<dbReference type="InterPro" id="IPR041100">
    <property type="entry name" value="TQ"/>
</dbReference>
<feature type="domain" description="Putative surface anchored protein-like helical insertion" evidence="6">
    <location>
        <begin position="106"/>
        <end position="205"/>
    </location>
</feature>
<keyword evidence="2" id="KW-0472">Membrane</keyword>
<feature type="domain" description="T-Q ester bond containing" evidence="5">
    <location>
        <begin position="249"/>
        <end position="391"/>
    </location>
</feature>
<dbReference type="InterPro" id="IPR013783">
    <property type="entry name" value="Ig-like_fold"/>
</dbReference>
<evidence type="ECO:0000256" key="2">
    <source>
        <dbReference type="SAM" id="Phobius"/>
    </source>
</evidence>
<proteinExistence type="predicted"/>
<evidence type="ECO:0000259" key="5">
    <source>
        <dbReference type="Pfam" id="PF18202"/>
    </source>
</evidence>
<dbReference type="AlphaFoldDB" id="A0A9X3HC64"/>
<gene>
    <name evidence="7" type="ORF">NND69_05520</name>
</gene>
<dbReference type="NCBIfam" id="NF012162">
    <property type="entry name" value="surf_Nterm_1"/>
    <property type="match status" value="1"/>
</dbReference>
<dbReference type="Gene3D" id="2.60.40.3930">
    <property type="match status" value="1"/>
</dbReference>
<accession>A0A9X3HC64</accession>
<dbReference type="Gene3D" id="2.60.40.1140">
    <property type="entry name" value="Collagen-binding surface protein Cna, B-type domain"/>
    <property type="match status" value="1"/>
</dbReference>
<feature type="domain" description="SpaA-like prealbumin fold" evidence="4">
    <location>
        <begin position="510"/>
        <end position="589"/>
    </location>
</feature>
<dbReference type="InterPro" id="IPR041033">
    <property type="entry name" value="SpaA_PFL_dom_1"/>
</dbReference>
<sequence length="889" mass="98045">MKKRSKQIFKSAVSFVIIFLMVISSVIQPSSKTKADGFPNDATGVSPDGKYYSAGKSNRLGMVTSDESHTPVELFGFCMANSKRYPEYDADKDKYFGVYEQILNLNKESFNKLVRDNHLPGVVATGYDELWNKVSKLIYIYLKDPTNVIGRSGWANLQAAINEFYIVVQQEIWRYTDGQKVDKDTNSYLYYRYSEQAQKAVYLLREAVDSINVPADFELRGYKPEWVQGQIGYQAIVTGRLKKEQPVGEIKTTVTAGGKTSTENEVATLKAKDIEGGVEVSDKVTYKGLYPNVEYDVEGKIYEVKDGKLVNPDNPVSEVNGSTNLKPDATGKGEWTLNFGKLNLEAGKSYVVFEKVVSLENVIDTDGDGKPDKKQELTHEDPKDKSQTFTVLPKEEVEKEVVFSKVNVGGEEIAGAKIQIKDAQGQVVKEWTSKAGQNETIKLKAGTYIFHEEAAPNGYLKVTDITFEVDEQGKFTVKNANGNEVKANENKLTVTDKTEPVVPPTPGEKEVVFSKVNVGGEEIAGAKIQIKDAQGQVVKEWISKAGQSETIKLKAGTYIFHEEAAPNGYLKVTDITFEVDEQGKFTVKNADGNEVKANENKLTVTDKTEPVVPPTPGEKEVLFSKVNVGGEEIAGAKIQIKDAQGQVVKEWTSKAGQSETIKLKAETYIFHEEAAPNGYLKVTDITFEVDEQGKVTVKNADGNEVKANENKLTVTDKTKSPTPETPWTPMIPSTRNLKVTKKWLGTNGNKITAPVDKIEVELYKDGKATGQKLELNKANSWTGEFKDLKAYESIENSKAYEYTVKEVGENNNSIKLGNKLFKVTYSGNMKDGIEVVNTESPALSPSIPSEKPKKSKLAKTGIGASASIYSGILAISGGIMLFLKKRSQK</sequence>
<protein>
    <submittedName>
        <fullName evidence="7">Thioester-forming surface-anchored protein</fullName>
    </submittedName>
</protein>
<evidence type="ECO:0000259" key="4">
    <source>
        <dbReference type="Pfam" id="PF17802"/>
    </source>
</evidence>
<name>A0A9X3HC64_9FIRM</name>
<evidence type="ECO:0000259" key="3">
    <source>
        <dbReference type="Pfam" id="PF05738"/>
    </source>
</evidence>
<dbReference type="NCBIfam" id="NF033903">
    <property type="entry name" value="VaFE_rpt"/>
    <property type="match status" value="1"/>
</dbReference>
<feature type="domain" description="SpaA-like prealbumin fold" evidence="4">
    <location>
        <begin position="400"/>
        <end position="479"/>
    </location>
</feature>
<dbReference type="NCBIfam" id="TIGR01167">
    <property type="entry name" value="LPXTG_anchor"/>
    <property type="match status" value="1"/>
</dbReference>
<dbReference type="Pfam" id="PF17802">
    <property type="entry name" value="SpaA"/>
    <property type="match status" value="3"/>
</dbReference>
<dbReference type="Proteomes" id="UP001141458">
    <property type="component" value="Unassembled WGS sequence"/>
</dbReference>
<keyword evidence="2" id="KW-1133">Transmembrane helix</keyword>
<dbReference type="Pfam" id="PF22343">
    <property type="entry name" value="Surface-like_ins_dom"/>
    <property type="match status" value="1"/>
</dbReference>
<evidence type="ECO:0000256" key="1">
    <source>
        <dbReference type="SAM" id="MobiDB-lite"/>
    </source>
</evidence>
<dbReference type="InterPro" id="IPR054758">
    <property type="entry name" value="Lrp-like_ins_dom"/>
</dbReference>
<dbReference type="InterPro" id="IPR008454">
    <property type="entry name" value="Collagen-bd_Cna-like_B-typ_dom"/>
</dbReference>
<feature type="transmembrane region" description="Helical" evidence="2">
    <location>
        <begin position="862"/>
        <end position="883"/>
    </location>
</feature>
<dbReference type="SUPFAM" id="SSF49478">
    <property type="entry name" value="Cna protein B-type domain"/>
    <property type="match status" value="1"/>
</dbReference>
<feature type="domain" description="SpaA-like prealbumin fold" evidence="4">
    <location>
        <begin position="620"/>
        <end position="699"/>
    </location>
</feature>
<dbReference type="Pfam" id="PF05738">
    <property type="entry name" value="Cna_B"/>
    <property type="match status" value="1"/>
</dbReference>
<reference evidence="7" key="1">
    <citation type="submission" date="2022-07" db="EMBL/GenBank/DDBJ databases">
        <title>Parvimonas micra travels from the subgingival sulcus of the human oral cavity to the colorectal adenocarcinoma.</title>
        <authorList>
            <person name="Conde-Perez K."/>
            <person name="Buetas E."/>
            <person name="Aja-Macaya P."/>
            <person name="Martin-De Arribas E."/>
            <person name="Iglesias-Corras I."/>
            <person name="Trigo-Tasende N."/>
            <person name="Nasser-Ali M."/>
            <person name="Estevez L.S."/>
            <person name="Rumbo-Feal S."/>
            <person name="Otero-Alen B."/>
            <person name="Noguera J.F."/>
            <person name="Concha A."/>
            <person name="Pardinas-Lopez S."/>
            <person name="Carda-Dieguez M."/>
            <person name="Gomez-Randulfe I."/>
            <person name="Martinez-Lago N."/>
            <person name="Ladra S."/>
            <person name="Aparicio L.A."/>
            <person name="Bou G."/>
            <person name="Mira A."/>
            <person name="Vallejo J.A."/>
            <person name="Poza M."/>
        </authorList>
    </citation>
    <scope>NUCLEOTIDE SEQUENCE</scope>
    <source>
        <strain evidence="7">PM79KC-AC-4</strain>
    </source>
</reference>